<dbReference type="OrthoDB" id="289038at2759"/>
<feature type="compositionally biased region" description="Polar residues" evidence="1">
    <location>
        <begin position="10"/>
        <end position="22"/>
    </location>
</feature>
<name>A0A0R3TEM4_RODNA</name>
<gene>
    <name evidence="2" type="ORF">HNAJ_LOCUS5511</name>
</gene>
<feature type="region of interest" description="Disordered" evidence="1">
    <location>
        <begin position="93"/>
        <end position="129"/>
    </location>
</feature>
<feature type="region of interest" description="Disordered" evidence="1">
    <location>
        <begin position="1"/>
        <end position="78"/>
    </location>
</feature>
<dbReference type="CDD" id="cd02257">
    <property type="entry name" value="Peptidase_C19"/>
    <property type="match status" value="1"/>
</dbReference>
<dbReference type="InterPro" id="IPR038765">
    <property type="entry name" value="Papain-like_cys_pep_sf"/>
</dbReference>
<dbReference type="WBParaSite" id="HNAJ_0000551301-mRNA-1">
    <property type="protein sequence ID" value="HNAJ_0000551301-mRNA-1"/>
    <property type="gene ID" value="HNAJ_0000551301"/>
</dbReference>
<dbReference type="AlphaFoldDB" id="A0A0R3TEM4"/>
<dbReference type="SUPFAM" id="SSF54001">
    <property type="entry name" value="Cysteine proteinases"/>
    <property type="match status" value="1"/>
</dbReference>
<keyword evidence="3" id="KW-1185">Reference proteome</keyword>
<accession>A0A0R3TEM4</accession>
<dbReference type="Proteomes" id="UP000278807">
    <property type="component" value="Unassembled WGS sequence"/>
</dbReference>
<organism evidence="4">
    <name type="scientific">Rodentolepis nana</name>
    <name type="common">Dwarf tapeworm</name>
    <name type="synonym">Hymenolepis nana</name>
    <dbReference type="NCBI Taxonomy" id="102285"/>
    <lineage>
        <taxon>Eukaryota</taxon>
        <taxon>Metazoa</taxon>
        <taxon>Spiralia</taxon>
        <taxon>Lophotrochozoa</taxon>
        <taxon>Platyhelminthes</taxon>
        <taxon>Cestoda</taxon>
        <taxon>Eucestoda</taxon>
        <taxon>Cyclophyllidea</taxon>
        <taxon>Hymenolepididae</taxon>
        <taxon>Rodentolepis</taxon>
    </lineage>
</organism>
<proteinExistence type="predicted"/>
<evidence type="ECO:0000313" key="2">
    <source>
        <dbReference type="EMBL" id="VDO01371.1"/>
    </source>
</evidence>
<feature type="compositionally biased region" description="Basic and acidic residues" evidence="1">
    <location>
        <begin position="106"/>
        <end position="124"/>
    </location>
</feature>
<protein>
    <submittedName>
        <fullName evidence="4">USP domain-containing protein</fullName>
    </submittedName>
</protein>
<dbReference type="Gene3D" id="3.90.70.10">
    <property type="entry name" value="Cysteine proteinases"/>
    <property type="match status" value="1"/>
</dbReference>
<reference evidence="4" key="1">
    <citation type="submission" date="2017-02" db="UniProtKB">
        <authorList>
            <consortium name="WormBaseParasite"/>
        </authorList>
    </citation>
    <scope>IDENTIFICATION</scope>
</reference>
<evidence type="ECO:0000256" key="1">
    <source>
        <dbReference type="SAM" id="MobiDB-lite"/>
    </source>
</evidence>
<feature type="compositionally biased region" description="Polar residues" evidence="1">
    <location>
        <begin position="96"/>
        <end position="105"/>
    </location>
</feature>
<reference evidence="2 3" key="2">
    <citation type="submission" date="2018-11" db="EMBL/GenBank/DDBJ databases">
        <authorList>
            <consortium name="Pathogen Informatics"/>
        </authorList>
    </citation>
    <scope>NUCLEOTIDE SEQUENCE [LARGE SCALE GENOMIC DNA]</scope>
</reference>
<dbReference type="EMBL" id="UZAE01004806">
    <property type="protein sequence ID" value="VDO01371.1"/>
    <property type="molecule type" value="Genomic_DNA"/>
</dbReference>
<feature type="compositionally biased region" description="Polar residues" evidence="1">
    <location>
        <begin position="67"/>
        <end position="78"/>
    </location>
</feature>
<sequence>MRTNLKSDGRSASSTDNYTEIKSNQHHFNEVIFGGSESTSRRTSEVEEDAFNSSSSSVKGRVRTSRRSGTLRSNNFKESQSLSFDQVEKWRPRLFRQTSTPTKSSTSDRVRGSADTLKEDDKSTNHSSTLEIEDSLEFQEDLNNAMDYANPNNGKELNAKIGIKGNAEQIVYGKWFDFNDDVVTEISSENFKNVFQGHECAYMLFYRRRNKSNT</sequence>
<dbReference type="STRING" id="102285.A0A0R3TEM4"/>
<evidence type="ECO:0000313" key="3">
    <source>
        <dbReference type="Proteomes" id="UP000278807"/>
    </source>
</evidence>
<evidence type="ECO:0000313" key="4">
    <source>
        <dbReference type="WBParaSite" id="HNAJ_0000551301-mRNA-1"/>
    </source>
</evidence>